<dbReference type="Proteomes" id="UP000267029">
    <property type="component" value="Unassembled WGS sequence"/>
</dbReference>
<dbReference type="PROSITE" id="PS00028">
    <property type="entry name" value="ZINC_FINGER_C2H2_1"/>
    <property type="match status" value="1"/>
</dbReference>
<dbReference type="EMBL" id="UXSR01000134">
    <property type="protein sequence ID" value="VDD75176.1"/>
    <property type="molecule type" value="Genomic_DNA"/>
</dbReference>
<proteinExistence type="predicted"/>
<organism evidence="5">
    <name type="scientific">Mesocestoides corti</name>
    <name type="common">Flatworm</name>
    <dbReference type="NCBI Taxonomy" id="53468"/>
    <lineage>
        <taxon>Eukaryota</taxon>
        <taxon>Metazoa</taxon>
        <taxon>Spiralia</taxon>
        <taxon>Lophotrochozoa</taxon>
        <taxon>Platyhelminthes</taxon>
        <taxon>Cestoda</taxon>
        <taxon>Eucestoda</taxon>
        <taxon>Cyclophyllidea</taxon>
        <taxon>Mesocestoididae</taxon>
        <taxon>Mesocestoides</taxon>
    </lineage>
</organism>
<reference evidence="5" key="2">
    <citation type="submission" date="2019-11" db="UniProtKB">
        <authorList>
            <consortium name="WormBaseParasite"/>
        </authorList>
    </citation>
    <scope>IDENTIFICATION</scope>
</reference>
<evidence type="ECO:0000313" key="5">
    <source>
        <dbReference type="WBParaSite" id="MCU_005431-RA"/>
    </source>
</evidence>
<protein>
    <submittedName>
        <fullName evidence="5">RNA helicase</fullName>
    </submittedName>
</protein>
<evidence type="ECO:0000259" key="2">
    <source>
        <dbReference type="PROSITE" id="PS00028"/>
    </source>
</evidence>
<keyword evidence="4" id="KW-1185">Reference proteome</keyword>
<sequence>MDAPRIKMAAPSTQPAKKPNSAAQKRTLAIGDLASLHRHLLGPSKTHRPHTSYGSQSAALPVIRLQPPPPTLLPPYPPPPPRRFRNISSDYTLPRLPGSLSTKAKPLVQRKRVTQKTQRRNATVSSVRERSRTSADACIGTECPDPKSEGYICRLCGFNCQTGDMLHAHLLLLRHTSINPTSLPGKLRLYDTNLSCRHCGVDWQLGKDETRAMNHPCLLQKAAYFKNILAPASKLRQGLPFVCLFCCAEEEATKTRRIVRRNPKKTLPLKRCHAAARFSSKLELAIHIRYVHDPTRESGHCPGCPTFVYDPPERHEPPEFAFWYPHVNEDGGGVAGPSPSPTRSTDSILVREGLHPLDRHISDTHTEGYEYLAWLNCKHHRAGPTDLAAKTTKSRTSWVYACPLCQLHPFSVHPKNHDLALPEVGMSSNAALQAHIACFHPAGGSFLDWKLQVCAVCGEAVASTRPRNASWGCHGEGDLTFPQQRHLLKRGHVGLLREQFVRAVRQGRILAMDVGEGVEWRNTCVLCWRRFEDDGKVNLKAECRLQAHLLSTHCIFNMTTSKRESCGKQDFNVLSCGWCGSLREDQKAGTNGCQEERVNLSGLQKLRERRKQSQAEVFADFQWSKRHEDEHAEAIFRWWRSSTRCGSSANYC</sequence>
<dbReference type="WBParaSite" id="MCU_005431-RA">
    <property type="protein sequence ID" value="MCU_005431-RA"/>
    <property type="gene ID" value="MCU_005431"/>
</dbReference>
<accession>A0A0R3U3M1</accession>
<dbReference type="InterPro" id="IPR013087">
    <property type="entry name" value="Znf_C2H2_type"/>
</dbReference>
<evidence type="ECO:0000313" key="4">
    <source>
        <dbReference type="Proteomes" id="UP000267029"/>
    </source>
</evidence>
<name>A0A0R3U3M1_MESCO</name>
<feature type="domain" description="C2H2-type" evidence="2">
    <location>
        <begin position="153"/>
        <end position="175"/>
    </location>
</feature>
<evidence type="ECO:0000313" key="3">
    <source>
        <dbReference type="EMBL" id="VDD75176.1"/>
    </source>
</evidence>
<dbReference type="OrthoDB" id="6248102at2759"/>
<gene>
    <name evidence="3" type="ORF">MCOS_LOCUS1179</name>
</gene>
<feature type="region of interest" description="Disordered" evidence="1">
    <location>
        <begin position="1"/>
        <end position="24"/>
    </location>
</feature>
<dbReference type="AlphaFoldDB" id="A0A0R3U3M1"/>
<reference evidence="3 4" key="1">
    <citation type="submission" date="2018-10" db="EMBL/GenBank/DDBJ databases">
        <authorList>
            <consortium name="Pathogen Informatics"/>
        </authorList>
    </citation>
    <scope>NUCLEOTIDE SEQUENCE [LARGE SCALE GENOMIC DNA]</scope>
</reference>
<evidence type="ECO:0000256" key="1">
    <source>
        <dbReference type="SAM" id="MobiDB-lite"/>
    </source>
</evidence>